<dbReference type="Proteomes" id="UP000237423">
    <property type="component" value="Unassembled WGS sequence"/>
</dbReference>
<evidence type="ECO:0000313" key="1">
    <source>
        <dbReference type="EMBL" id="POZ49569.1"/>
    </source>
</evidence>
<sequence length="59" mass="6841">MEQPTEQVNEKAVQFMLLSVVNLPIIYPQKICRTNRPVHRYGGWPISANLTMKPNLTHH</sequence>
<accession>A0A2S5CFI8</accession>
<dbReference type="EMBL" id="PGFZ01000058">
    <property type="protein sequence ID" value="POZ49569.1"/>
    <property type="molecule type" value="Genomic_DNA"/>
</dbReference>
<name>A0A2S5CFI8_9GAMM</name>
<dbReference type="AlphaFoldDB" id="A0A2S5CFI8"/>
<proteinExistence type="predicted"/>
<organism evidence="1 2">
    <name type="scientific">Methylovulum psychrotolerans</name>
    <dbReference type="NCBI Taxonomy" id="1704499"/>
    <lineage>
        <taxon>Bacteria</taxon>
        <taxon>Pseudomonadati</taxon>
        <taxon>Pseudomonadota</taxon>
        <taxon>Gammaproteobacteria</taxon>
        <taxon>Methylococcales</taxon>
        <taxon>Methylococcaceae</taxon>
        <taxon>Methylovulum</taxon>
    </lineage>
</organism>
<reference evidence="1 2" key="1">
    <citation type="submission" date="2017-11" db="EMBL/GenBank/DDBJ databases">
        <title>Draft Genome Sequence of Methylobacter psychrotolerans Sph1T, an Obligate Methanotroph from Low-Temperature Environments.</title>
        <authorList>
            <person name="Oshkin I.Y."/>
            <person name="Miroshnikov K."/>
            <person name="Belova S.E."/>
            <person name="Korzhenkov A."/>
            <person name="Toshchakov S.V."/>
            <person name="Dedysh S.N."/>
        </authorList>
    </citation>
    <scope>NUCLEOTIDE SEQUENCE [LARGE SCALE GENOMIC DNA]</scope>
    <source>
        <strain evidence="1 2">Sph1</strain>
    </source>
</reference>
<protein>
    <submittedName>
        <fullName evidence="1">Uncharacterized protein</fullName>
    </submittedName>
</protein>
<evidence type="ECO:0000313" key="2">
    <source>
        <dbReference type="Proteomes" id="UP000237423"/>
    </source>
</evidence>
<comment type="caution">
    <text evidence="1">The sequence shown here is derived from an EMBL/GenBank/DDBJ whole genome shotgun (WGS) entry which is preliminary data.</text>
</comment>
<gene>
    <name evidence="1" type="ORF">AADEFJLK_04660</name>
</gene>